<dbReference type="Proteomes" id="UP000322165">
    <property type="component" value="Unassembled WGS sequence"/>
</dbReference>
<sequence>MRGTAQGGGLWLRYERRPPWQLLPLGADLFTVPDEPTRRVRFSREGKGKIRALELLCPDGAGQHFLR</sequence>
<comment type="caution">
    <text evidence="1">The sequence shown here is derived from an EMBL/GenBank/DDBJ whole genome shotgun (WGS) entry which is preliminary data.</text>
</comment>
<organism evidence="1 2">
    <name type="scientific">Arenimonas fontis</name>
    <dbReference type="NCBI Taxonomy" id="2608255"/>
    <lineage>
        <taxon>Bacteria</taxon>
        <taxon>Pseudomonadati</taxon>
        <taxon>Pseudomonadota</taxon>
        <taxon>Gammaproteobacteria</taxon>
        <taxon>Lysobacterales</taxon>
        <taxon>Lysobacteraceae</taxon>
        <taxon>Arenimonas</taxon>
    </lineage>
</organism>
<reference evidence="1 2" key="2">
    <citation type="submission" date="2019-09" db="EMBL/GenBank/DDBJ databases">
        <authorList>
            <person name="Mazur A."/>
        </authorList>
    </citation>
    <scope>NUCLEOTIDE SEQUENCE [LARGE SCALE GENOMIC DNA]</scope>
    <source>
        <strain evidence="1 2">3729k</strain>
    </source>
</reference>
<name>A0A5B2Z729_9GAMM</name>
<dbReference type="AlphaFoldDB" id="A0A5B2Z729"/>
<accession>A0A5B2Z729</accession>
<evidence type="ECO:0000313" key="1">
    <source>
        <dbReference type="EMBL" id="KAA2284578.1"/>
    </source>
</evidence>
<dbReference type="RefSeq" id="WP_149860634.1">
    <property type="nucleotide sequence ID" value="NZ_VUOD01000005.1"/>
</dbReference>
<gene>
    <name evidence="1" type="ORF">F0415_07695</name>
</gene>
<reference evidence="1 2" key="1">
    <citation type="submission" date="2019-09" db="EMBL/GenBank/DDBJ databases">
        <title>Arenimonas chukotkensis sp. nov., a bacterium isolated from Chukotka hot spring, Arctic region, Russia.</title>
        <authorList>
            <person name="Zayulina K.S."/>
            <person name="Prokofeva M.I."/>
            <person name="Elcheninov A.G."/>
            <person name="Novikov A."/>
            <person name="Kochetkova T.V."/>
            <person name="Kublanov I.V."/>
        </authorList>
    </citation>
    <scope>NUCLEOTIDE SEQUENCE [LARGE SCALE GENOMIC DNA]</scope>
    <source>
        <strain evidence="1 2">3729k</strain>
    </source>
</reference>
<dbReference type="EMBL" id="VUOD01000005">
    <property type="protein sequence ID" value="KAA2284578.1"/>
    <property type="molecule type" value="Genomic_DNA"/>
</dbReference>
<proteinExistence type="predicted"/>
<keyword evidence="2" id="KW-1185">Reference proteome</keyword>
<protein>
    <submittedName>
        <fullName evidence="1">Uncharacterized protein</fullName>
    </submittedName>
</protein>
<evidence type="ECO:0000313" key="2">
    <source>
        <dbReference type="Proteomes" id="UP000322165"/>
    </source>
</evidence>